<organism evidence="1 2">
    <name type="scientific">Pseudoalteromonas marina</name>
    <dbReference type="NCBI Taxonomy" id="267375"/>
    <lineage>
        <taxon>Bacteria</taxon>
        <taxon>Pseudomonadati</taxon>
        <taxon>Pseudomonadota</taxon>
        <taxon>Gammaproteobacteria</taxon>
        <taxon>Alteromonadales</taxon>
        <taxon>Pseudoalteromonadaceae</taxon>
        <taxon>Pseudoalteromonas</taxon>
    </lineage>
</organism>
<dbReference type="RefSeq" id="WP_305472466.1">
    <property type="nucleotide sequence ID" value="NZ_JAUYVT010000014.1"/>
</dbReference>
<evidence type="ECO:0000313" key="2">
    <source>
        <dbReference type="Proteomes" id="UP001177212"/>
    </source>
</evidence>
<name>A0ABT9FGX9_9GAMM</name>
<gene>
    <name evidence="1" type="ORF">Q8W34_13960</name>
</gene>
<dbReference type="Proteomes" id="UP001177212">
    <property type="component" value="Unassembled WGS sequence"/>
</dbReference>
<keyword evidence="2" id="KW-1185">Reference proteome</keyword>
<evidence type="ECO:0000313" key="1">
    <source>
        <dbReference type="EMBL" id="MDP2565746.1"/>
    </source>
</evidence>
<accession>A0ABT9FGX9</accession>
<sequence length="240" mass="26881">MKPFKVTTKQLTPIILGNNSPNLAGILYHCCLLHTGSETDAKELLESLLLTTDGIYNASDAIFEVSPSQQLIAAKITTNGIMNDSDLSSERLNTKPMKNGKYKPIETKGGPFKNRVNKHKAYLAQNITFYGYGEIEKIVKLLNHYIFCVGLNANTGFGNVGEWTYIETNEDHSFIAPTNLNCPKFMLVNRVPLTSKLTEQFNNYSLEAVTKKRQLKPPFNRDQISINCYVGNRINKALEA</sequence>
<reference evidence="1" key="1">
    <citation type="submission" date="2023-07" db="EMBL/GenBank/DDBJ databases">
        <title>Genome content predicts the carbon catabolic preferences of heterotrophic bacteria.</title>
        <authorList>
            <person name="Gralka M."/>
        </authorList>
    </citation>
    <scope>NUCLEOTIDE SEQUENCE</scope>
    <source>
        <strain evidence="1">4G09</strain>
    </source>
</reference>
<proteinExistence type="predicted"/>
<comment type="caution">
    <text evidence="1">The sequence shown here is derived from an EMBL/GenBank/DDBJ whole genome shotgun (WGS) entry which is preliminary data.</text>
</comment>
<protein>
    <submittedName>
        <fullName evidence="1">Uncharacterized protein</fullName>
    </submittedName>
</protein>
<dbReference type="EMBL" id="JAUYVT010000014">
    <property type="protein sequence ID" value="MDP2565746.1"/>
    <property type="molecule type" value="Genomic_DNA"/>
</dbReference>